<sequence length="337" mass="37651">MLAFFVVQEVRRRFENGITSSSLLSSTSNEDRLRRMEDILTRQTSKLSEISNQLHSTPPRCCQHCRYQPLTSASAALRHALLNATISQLAYFNDAVTKLTEGRSVAHLDQAINALFNAADPCLLRQDTITQDDTHSVCTSTAALSHTHSASPDYDVASRKVSCESKRAEEAKRQLNSGRAKLEKQRTLERIRTFTAKDEMCTLKPPTSPRISPKTTATTTPLERDICLIMEAVLPWIKEHEAEEVDEALIESLSAVVLKRATTIALPSENRGAADRFGTQLSTILNSTLPQYEYAGTLKELRDQMVFEITDILYNELAFVQMMQTVDDVVVGLKAEM</sequence>
<accession>A0A4U5M6Q9</accession>
<dbReference type="InterPro" id="IPR031446">
    <property type="entry name" value="PCM1_C"/>
</dbReference>
<dbReference type="EMBL" id="AZBU02000009">
    <property type="protein sequence ID" value="TKR64571.1"/>
    <property type="molecule type" value="Genomic_DNA"/>
</dbReference>
<gene>
    <name evidence="2" type="ORF">L596_025081</name>
</gene>
<reference evidence="2 3" key="1">
    <citation type="journal article" date="2015" name="Genome Biol.">
        <title>Comparative genomics of Steinernema reveals deeply conserved gene regulatory networks.</title>
        <authorList>
            <person name="Dillman A.R."/>
            <person name="Macchietto M."/>
            <person name="Porter C.F."/>
            <person name="Rogers A."/>
            <person name="Williams B."/>
            <person name="Antoshechkin I."/>
            <person name="Lee M.M."/>
            <person name="Goodwin Z."/>
            <person name="Lu X."/>
            <person name="Lewis E.E."/>
            <person name="Goodrich-Blair H."/>
            <person name="Stock S.P."/>
            <person name="Adams B.J."/>
            <person name="Sternberg P.W."/>
            <person name="Mortazavi A."/>
        </authorList>
    </citation>
    <scope>NUCLEOTIDE SEQUENCE [LARGE SCALE GENOMIC DNA]</scope>
    <source>
        <strain evidence="2 3">ALL</strain>
    </source>
</reference>
<dbReference type="Pfam" id="PF15717">
    <property type="entry name" value="PCM1_C"/>
    <property type="match status" value="1"/>
</dbReference>
<evidence type="ECO:0000259" key="1">
    <source>
        <dbReference type="Pfam" id="PF15717"/>
    </source>
</evidence>
<dbReference type="Proteomes" id="UP000298663">
    <property type="component" value="Unassembled WGS sequence"/>
</dbReference>
<dbReference type="OrthoDB" id="2125770at2759"/>
<feature type="domain" description="Pericentriolar material 1 protein C-terminal" evidence="1">
    <location>
        <begin position="218"/>
        <end position="334"/>
    </location>
</feature>
<organism evidence="2 3">
    <name type="scientific">Steinernema carpocapsae</name>
    <name type="common">Entomopathogenic nematode</name>
    <dbReference type="NCBI Taxonomy" id="34508"/>
    <lineage>
        <taxon>Eukaryota</taxon>
        <taxon>Metazoa</taxon>
        <taxon>Ecdysozoa</taxon>
        <taxon>Nematoda</taxon>
        <taxon>Chromadorea</taxon>
        <taxon>Rhabditida</taxon>
        <taxon>Tylenchina</taxon>
        <taxon>Panagrolaimomorpha</taxon>
        <taxon>Strongyloidoidea</taxon>
        <taxon>Steinernematidae</taxon>
        <taxon>Steinernema</taxon>
    </lineage>
</organism>
<name>A0A4U5M6Q9_STECR</name>
<evidence type="ECO:0000313" key="2">
    <source>
        <dbReference type="EMBL" id="TKR64571.1"/>
    </source>
</evidence>
<keyword evidence="3" id="KW-1185">Reference proteome</keyword>
<dbReference type="AlphaFoldDB" id="A0A4U5M6Q9"/>
<proteinExistence type="predicted"/>
<protein>
    <recommendedName>
        <fullName evidence="1">Pericentriolar material 1 protein C-terminal domain-containing protein</fullName>
    </recommendedName>
</protein>
<comment type="caution">
    <text evidence="2">The sequence shown here is derived from an EMBL/GenBank/DDBJ whole genome shotgun (WGS) entry which is preliminary data.</text>
</comment>
<reference evidence="2 3" key="2">
    <citation type="journal article" date="2019" name="G3 (Bethesda)">
        <title>Hybrid Assembly of the Genome of the Entomopathogenic Nematode Steinernema carpocapsae Identifies the X-Chromosome.</title>
        <authorList>
            <person name="Serra L."/>
            <person name="Macchietto M."/>
            <person name="Macias-Munoz A."/>
            <person name="McGill C.J."/>
            <person name="Rodriguez I.M."/>
            <person name="Rodriguez B."/>
            <person name="Murad R."/>
            <person name="Mortazavi A."/>
        </authorList>
    </citation>
    <scope>NUCLEOTIDE SEQUENCE [LARGE SCALE GENOMIC DNA]</scope>
    <source>
        <strain evidence="2 3">ALL</strain>
    </source>
</reference>
<evidence type="ECO:0000313" key="3">
    <source>
        <dbReference type="Proteomes" id="UP000298663"/>
    </source>
</evidence>